<evidence type="ECO:0000313" key="3">
    <source>
        <dbReference type="Proteomes" id="UP001152607"/>
    </source>
</evidence>
<protein>
    <submittedName>
        <fullName evidence="2">Uncharacterized protein</fullName>
    </submittedName>
</protein>
<gene>
    <name evidence="2" type="ORF">PDIGIT_LOCUS5137</name>
</gene>
<keyword evidence="3" id="KW-1185">Reference proteome</keyword>
<comment type="caution">
    <text evidence="2">The sequence shown here is derived from an EMBL/GenBank/DDBJ whole genome shotgun (WGS) entry which is preliminary data.</text>
</comment>
<feature type="region of interest" description="Disordered" evidence="1">
    <location>
        <begin position="85"/>
        <end position="107"/>
    </location>
</feature>
<organism evidence="2 3">
    <name type="scientific">Periconia digitata</name>
    <dbReference type="NCBI Taxonomy" id="1303443"/>
    <lineage>
        <taxon>Eukaryota</taxon>
        <taxon>Fungi</taxon>
        <taxon>Dikarya</taxon>
        <taxon>Ascomycota</taxon>
        <taxon>Pezizomycotina</taxon>
        <taxon>Dothideomycetes</taxon>
        <taxon>Pleosporomycetidae</taxon>
        <taxon>Pleosporales</taxon>
        <taxon>Massarineae</taxon>
        <taxon>Periconiaceae</taxon>
        <taxon>Periconia</taxon>
    </lineage>
</organism>
<evidence type="ECO:0000313" key="2">
    <source>
        <dbReference type="EMBL" id="CAI6332107.1"/>
    </source>
</evidence>
<sequence length="144" mass="15994">MLAWQDDARDPCFASYPSPLRLTLERILARDERHPATALTDATREAQMAAEMHEMPCARQRTSERVSRSHPERCDALCFGRSSEIEKGRRKQSGLASPSSLAGMQSINTSRARSMSLYRFGAFPGHIEKCLSHVTNPATAFPAS</sequence>
<reference evidence="2" key="1">
    <citation type="submission" date="2023-01" db="EMBL/GenBank/DDBJ databases">
        <authorList>
            <person name="Van Ghelder C."/>
            <person name="Rancurel C."/>
        </authorList>
    </citation>
    <scope>NUCLEOTIDE SEQUENCE</scope>
    <source>
        <strain evidence="2">CNCM I-4278</strain>
    </source>
</reference>
<feature type="compositionally biased region" description="Polar residues" evidence="1">
    <location>
        <begin position="94"/>
        <end position="107"/>
    </location>
</feature>
<dbReference type="Proteomes" id="UP001152607">
    <property type="component" value="Unassembled WGS sequence"/>
</dbReference>
<dbReference type="EMBL" id="CAOQHR010000003">
    <property type="protein sequence ID" value="CAI6332107.1"/>
    <property type="molecule type" value="Genomic_DNA"/>
</dbReference>
<dbReference type="AlphaFoldDB" id="A0A9W4XHR8"/>
<name>A0A9W4XHR8_9PLEO</name>
<evidence type="ECO:0000256" key="1">
    <source>
        <dbReference type="SAM" id="MobiDB-lite"/>
    </source>
</evidence>
<accession>A0A9W4XHR8</accession>
<proteinExistence type="predicted"/>